<sequence length="425" mass="47011">MKTWRRFFIVSAITASLFVASSHASLFAADIEDLKSKIADRNSAIEALEAEIAGYQADLDKVGKQSKSLQSAITTINLQKKKLETDIKLTENRVEAVNLTIKELSLDISDKSDLISTNIQAMGETVKSLDRMETTSLLVILLKHETLSALWDGIDNLERFEVQVQSELHRVRELKTGLETQKTATEAKQRELTALRSRLSDQKQILTSNKNEQNRLLSATKNKESEYKKVLAQKVALRDSFEREMLEFESQLKFEIDPTRLPSIGKGVLNWPLDKIRLTQEFGDTSFAKSGAYNGKGHNGVDFAASIGTPVRAALSGVIKGTGDTDTVCRGASYGKWIMIEHGNGLSTLYAHLSLIKVTEGQEISTGQIIGYAGNTGYSTGPHLHFTVYATQGVKILDRKSAVCKGTYTMPIADLKAYLDPLEYL</sequence>
<dbReference type="InterPro" id="IPR016047">
    <property type="entry name" value="M23ase_b-sheet_dom"/>
</dbReference>
<dbReference type="InterPro" id="IPR011055">
    <property type="entry name" value="Dup_hybrid_motif"/>
</dbReference>
<proteinExistence type="predicted"/>
<comment type="caution">
    <text evidence="4">The sequence shown here is derived from an EMBL/GenBank/DDBJ whole genome shotgun (WGS) entry which is preliminary data.</text>
</comment>
<feature type="coiled-coil region" evidence="1">
    <location>
        <begin position="31"/>
        <end position="107"/>
    </location>
</feature>
<name>A0A2H0KA88_9BACT</name>
<gene>
    <name evidence="4" type="ORF">COV91_05535</name>
</gene>
<dbReference type="InterPro" id="IPR050570">
    <property type="entry name" value="Cell_wall_metabolism_enzyme"/>
</dbReference>
<organism evidence="4 5">
    <name type="scientific">Candidatus Taylorbacteria bacterium CG11_big_fil_rev_8_21_14_0_20_46_11</name>
    <dbReference type="NCBI Taxonomy" id="1975025"/>
    <lineage>
        <taxon>Bacteria</taxon>
        <taxon>Candidatus Tayloriibacteriota</taxon>
    </lineage>
</organism>
<dbReference type="EMBL" id="PCVG01000076">
    <property type="protein sequence ID" value="PIQ68159.1"/>
    <property type="molecule type" value="Genomic_DNA"/>
</dbReference>
<keyword evidence="1" id="KW-0175">Coiled coil</keyword>
<dbReference type="Gene3D" id="2.70.70.10">
    <property type="entry name" value="Glucose Permease (Domain IIA)"/>
    <property type="match status" value="1"/>
</dbReference>
<dbReference type="Gene3D" id="6.10.250.3150">
    <property type="match status" value="1"/>
</dbReference>
<evidence type="ECO:0000313" key="5">
    <source>
        <dbReference type="Proteomes" id="UP000229342"/>
    </source>
</evidence>
<dbReference type="Proteomes" id="UP000229342">
    <property type="component" value="Unassembled WGS sequence"/>
</dbReference>
<feature type="chain" id="PRO_5013762608" description="M23ase beta-sheet core domain-containing protein" evidence="2">
    <location>
        <begin position="29"/>
        <end position="425"/>
    </location>
</feature>
<feature type="signal peptide" evidence="2">
    <location>
        <begin position="1"/>
        <end position="28"/>
    </location>
</feature>
<dbReference type="Pfam" id="PF01551">
    <property type="entry name" value="Peptidase_M23"/>
    <property type="match status" value="1"/>
</dbReference>
<evidence type="ECO:0000256" key="2">
    <source>
        <dbReference type="SAM" id="SignalP"/>
    </source>
</evidence>
<feature type="domain" description="M23ase beta-sheet core" evidence="3">
    <location>
        <begin position="297"/>
        <end position="391"/>
    </location>
</feature>
<dbReference type="AlphaFoldDB" id="A0A2H0KA88"/>
<dbReference type="GO" id="GO:0004222">
    <property type="term" value="F:metalloendopeptidase activity"/>
    <property type="evidence" value="ECO:0007669"/>
    <property type="project" value="TreeGrafter"/>
</dbReference>
<keyword evidence="2" id="KW-0732">Signal</keyword>
<dbReference type="PANTHER" id="PTHR21666">
    <property type="entry name" value="PEPTIDASE-RELATED"/>
    <property type="match status" value="1"/>
</dbReference>
<reference evidence="4 5" key="1">
    <citation type="submission" date="2017-09" db="EMBL/GenBank/DDBJ databases">
        <title>Depth-based differentiation of microbial function through sediment-hosted aquifers and enrichment of novel symbionts in the deep terrestrial subsurface.</title>
        <authorList>
            <person name="Probst A.J."/>
            <person name="Ladd B."/>
            <person name="Jarett J.K."/>
            <person name="Geller-Mcgrath D.E."/>
            <person name="Sieber C.M."/>
            <person name="Emerson J.B."/>
            <person name="Anantharaman K."/>
            <person name="Thomas B.C."/>
            <person name="Malmstrom R."/>
            <person name="Stieglmeier M."/>
            <person name="Klingl A."/>
            <person name="Woyke T."/>
            <person name="Ryan C.M."/>
            <person name="Banfield J.F."/>
        </authorList>
    </citation>
    <scope>NUCLEOTIDE SEQUENCE [LARGE SCALE GENOMIC DNA]</scope>
    <source>
        <strain evidence="4">CG11_big_fil_rev_8_21_14_0_20_46_11</strain>
    </source>
</reference>
<dbReference type="PANTHER" id="PTHR21666:SF270">
    <property type="entry name" value="MUREIN HYDROLASE ACTIVATOR ENVC"/>
    <property type="match status" value="1"/>
</dbReference>
<evidence type="ECO:0000259" key="3">
    <source>
        <dbReference type="Pfam" id="PF01551"/>
    </source>
</evidence>
<protein>
    <recommendedName>
        <fullName evidence="3">M23ase beta-sheet core domain-containing protein</fullName>
    </recommendedName>
</protein>
<accession>A0A2H0KA88</accession>
<dbReference type="CDD" id="cd12797">
    <property type="entry name" value="M23_peptidase"/>
    <property type="match status" value="1"/>
</dbReference>
<evidence type="ECO:0000313" key="4">
    <source>
        <dbReference type="EMBL" id="PIQ68159.1"/>
    </source>
</evidence>
<evidence type="ECO:0000256" key="1">
    <source>
        <dbReference type="SAM" id="Coils"/>
    </source>
</evidence>
<dbReference type="SUPFAM" id="SSF51261">
    <property type="entry name" value="Duplicated hybrid motif"/>
    <property type="match status" value="1"/>
</dbReference>